<dbReference type="Proteomes" id="UP000076131">
    <property type="component" value="Unassembled WGS sequence"/>
</dbReference>
<keyword evidence="1" id="KW-1003">Cell membrane</keyword>
<evidence type="ECO:0000256" key="3">
    <source>
        <dbReference type="ARBA" id="ARBA00022989"/>
    </source>
</evidence>
<evidence type="ECO:0000313" key="6">
    <source>
        <dbReference type="EMBL" id="KZC24084.1"/>
    </source>
</evidence>
<dbReference type="InterPro" id="IPR012451">
    <property type="entry name" value="DUF1656"/>
</dbReference>
<keyword evidence="3 5" id="KW-1133">Transmembrane helix</keyword>
<dbReference type="STRING" id="416169.RHOFW104T7_10205"/>
<dbReference type="AlphaFoldDB" id="A0A154QIU2"/>
<reference evidence="6 7" key="1">
    <citation type="journal article" date="2016" name="MBio">
        <title>Lateral Gene Transfer in a Heavy Metal-Contaminated-Groundwater Microbial Community.</title>
        <authorList>
            <person name="Hemme C.L."/>
            <person name="Green S.J."/>
            <person name="Rishishwar L."/>
            <person name="Prakash O."/>
            <person name="Pettenato A."/>
            <person name="Chakraborty R."/>
            <person name="Deutschbauer A.M."/>
            <person name="Van Nostrand J.D."/>
            <person name="Wu L."/>
            <person name="He Z."/>
            <person name="Jordan I.K."/>
            <person name="Hazen T.C."/>
            <person name="Arkin A.P."/>
            <person name="Kostka J.E."/>
            <person name="Zhou J."/>
        </authorList>
    </citation>
    <scope>NUCLEOTIDE SEQUENCE [LARGE SCALE GENOMIC DNA]</scope>
    <source>
        <strain evidence="6 7">FW104-T7</strain>
    </source>
</reference>
<keyword evidence="7" id="KW-1185">Reference proteome</keyword>
<evidence type="ECO:0000256" key="1">
    <source>
        <dbReference type="ARBA" id="ARBA00022475"/>
    </source>
</evidence>
<name>A0A154QIU2_9GAMM</name>
<evidence type="ECO:0000256" key="5">
    <source>
        <dbReference type="SAM" id="Phobius"/>
    </source>
</evidence>
<feature type="transmembrane region" description="Helical" evidence="5">
    <location>
        <begin position="46"/>
        <end position="65"/>
    </location>
</feature>
<feature type="transmembrane region" description="Helical" evidence="5">
    <location>
        <begin position="12"/>
        <end position="34"/>
    </location>
</feature>
<comment type="caution">
    <text evidence="6">The sequence shown here is derived from an EMBL/GenBank/DDBJ whole genome shotgun (WGS) entry which is preliminary data.</text>
</comment>
<dbReference type="RefSeq" id="WP_063107670.1">
    <property type="nucleotide sequence ID" value="NZ_LVJS01000033.1"/>
</dbReference>
<sequence length="66" mass="7131">MPYEVSVGGVYFPGVLVLAVLLLPVLWLLDHLLGRIGLYRHATHPSLLRIALFAGVCSVATLALFS</sequence>
<evidence type="ECO:0000256" key="2">
    <source>
        <dbReference type="ARBA" id="ARBA00022692"/>
    </source>
</evidence>
<gene>
    <name evidence="6" type="ORF">RHOFW104T7_10205</name>
</gene>
<organism evidence="6 7">
    <name type="scientific">Rhodanobacter thiooxydans</name>
    <dbReference type="NCBI Taxonomy" id="416169"/>
    <lineage>
        <taxon>Bacteria</taxon>
        <taxon>Pseudomonadati</taxon>
        <taxon>Pseudomonadota</taxon>
        <taxon>Gammaproteobacteria</taxon>
        <taxon>Lysobacterales</taxon>
        <taxon>Rhodanobacteraceae</taxon>
        <taxon>Rhodanobacter</taxon>
    </lineage>
</organism>
<dbReference type="EMBL" id="LVJS01000033">
    <property type="protein sequence ID" value="KZC24084.1"/>
    <property type="molecule type" value="Genomic_DNA"/>
</dbReference>
<evidence type="ECO:0000256" key="4">
    <source>
        <dbReference type="ARBA" id="ARBA00023136"/>
    </source>
</evidence>
<evidence type="ECO:0008006" key="8">
    <source>
        <dbReference type="Google" id="ProtNLM"/>
    </source>
</evidence>
<proteinExistence type="predicted"/>
<protein>
    <recommendedName>
        <fullName evidence="8">DUF1656 domain-containing protein</fullName>
    </recommendedName>
</protein>
<keyword evidence="4 5" id="KW-0472">Membrane</keyword>
<evidence type="ECO:0000313" key="7">
    <source>
        <dbReference type="Proteomes" id="UP000076131"/>
    </source>
</evidence>
<keyword evidence="2 5" id="KW-0812">Transmembrane</keyword>
<accession>A0A154QIU2</accession>
<dbReference type="Pfam" id="PF07869">
    <property type="entry name" value="DUF1656"/>
    <property type="match status" value="1"/>
</dbReference>